<keyword evidence="6" id="KW-0175">Coiled coil</keyword>
<dbReference type="GO" id="GO:0005525">
    <property type="term" value="F:GTP binding"/>
    <property type="evidence" value="ECO:0007669"/>
    <property type="project" value="UniProtKB-KW"/>
</dbReference>
<dbReference type="InterPro" id="IPR027417">
    <property type="entry name" value="P-loop_NTPase"/>
</dbReference>
<keyword evidence="2" id="KW-0547">Nucleotide-binding</keyword>
<dbReference type="EMBL" id="SAYG01000017">
    <property type="protein sequence ID" value="TXJ42972.1"/>
    <property type="molecule type" value="Genomic_DNA"/>
</dbReference>
<protein>
    <recommendedName>
        <fullName evidence="7">Dynamin N-terminal domain-containing protein</fullName>
    </recommendedName>
</protein>
<dbReference type="Pfam" id="PF00350">
    <property type="entry name" value="Dynamin_N"/>
    <property type="match status" value="1"/>
</dbReference>
<evidence type="ECO:0000256" key="6">
    <source>
        <dbReference type="SAM" id="Coils"/>
    </source>
</evidence>
<evidence type="ECO:0000313" key="9">
    <source>
        <dbReference type="Proteomes" id="UP000324574"/>
    </source>
</evidence>
<dbReference type="RefSeq" id="WP_147527534.1">
    <property type="nucleotide sequence ID" value="NZ_SAYG01000017.1"/>
</dbReference>
<evidence type="ECO:0000256" key="2">
    <source>
        <dbReference type="ARBA" id="ARBA00022741"/>
    </source>
</evidence>
<dbReference type="InterPro" id="IPR045063">
    <property type="entry name" value="Dynamin_N"/>
</dbReference>
<keyword evidence="3" id="KW-0378">Hydrolase</keyword>
<accession>A0A5C8F1E7</accession>
<organism evidence="8 9">
    <name type="scientific">Brachyspira aalborgi</name>
    <dbReference type="NCBI Taxonomy" id="29522"/>
    <lineage>
        <taxon>Bacteria</taxon>
        <taxon>Pseudomonadati</taxon>
        <taxon>Spirochaetota</taxon>
        <taxon>Spirochaetia</taxon>
        <taxon>Brachyspirales</taxon>
        <taxon>Brachyspiraceae</taxon>
        <taxon>Brachyspira</taxon>
    </lineage>
</organism>
<evidence type="ECO:0000256" key="1">
    <source>
        <dbReference type="ARBA" id="ARBA00004370"/>
    </source>
</evidence>
<dbReference type="PANTHER" id="PTHR10465">
    <property type="entry name" value="TRANSMEMBRANE GTPASE FZO1"/>
    <property type="match status" value="1"/>
</dbReference>
<evidence type="ECO:0000313" key="8">
    <source>
        <dbReference type="EMBL" id="TXJ42972.1"/>
    </source>
</evidence>
<gene>
    <name evidence="8" type="ORF">EPJ70_11625</name>
</gene>
<comment type="subcellular location">
    <subcellularLocation>
        <location evidence="1">Membrane</location>
    </subcellularLocation>
</comment>
<evidence type="ECO:0000256" key="5">
    <source>
        <dbReference type="ARBA" id="ARBA00023136"/>
    </source>
</evidence>
<feature type="coiled-coil region" evidence="6">
    <location>
        <begin position="415"/>
        <end position="467"/>
    </location>
</feature>
<dbReference type="PANTHER" id="PTHR10465:SF0">
    <property type="entry name" value="SARCALUMENIN"/>
    <property type="match status" value="1"/>
</dbReference>
<evidence type="ECO:0000256" key="4">
    <source>
        <dbReference type="ARBA" id="ARBA00023134"/>
    </source>
</evidence>
<keyword evidence="4" id="KW-0342">GTP-binding</keyword>
<dbReference type="AlphaFoldDB" id="A0A5C8F1E7"/>
<reference evidence="8 9" key="1">
    <citation type="journal article" date="1992" name="Lakartidningen">
        <title>[Penicillin V and not amoxicillin is the first choice preparation in acute otitis].</title>
        <authorList>
            <person name="Kamme C."/>
            <person name="Lundgren K."/>
            <person name="Prellner K."/>
        </authorList>
    </citation>
    <scope>NUCLEOTIDE SEQUENCE [LARGE SCALE GENOMIC DNA]</scope>
    <source>
        <strain evidence="8 9">PC3714II</strain>
    </source>
</reference>
<evidence type="ECO:0000259" key="7">
    <source>
        <dbReference type="Pfam" id="PF00350"/>
    </source>
</evidence>
<proteinExistence type="predicted"/>
<dbReference type="GO" id="GO:0016020">
    <property type="term" value="C:membrane"/>
    <property type="evidence" value="ECO:0007669"/>
    <property type="project" value="UniProtKB-SubCell"/>
</dbReference>
<dbReference type="Gene3D" id="3.40.50.300">
    <property type="entry name" value="P-loop containing nucleotide triphosphate hydrolases"/>
    <property type="match status" value="1"/>
</dbReference>
<name>A0A5C8F1E7_9SPIR</name>
<evidence type="ECO:0000256" key="3">
    <source>
        <dbReference type="ARBA" id="ARBA00022801"/>
    </source>
</evidence>
<dbReference type="GO" id="GO:0003924">
    <property type="term" value="F:GTPase activity"/>
    <property type="evidence" value="ECO:0007669"/>
    <property type="project" value="InterPro"/>
</dbReference>
<sequence length="482" mass="56079">MSSLENINLEGKRQLSKIINIEKYIDRVKKEFNNVDFKDVEKQLNSQKEWIEKPDLEVAIVGNIKAGKSTFINAFLKENIASVEVTPETASLTKFKYSQTNNLTISFYKQNEWDELWESVENSDRDINKSVFKRDFEKLNANSIKNDYLNKEELHINCNSVEDLIDKVKEYTSKQSAKHYFVKEITVGLNNDKLPKEIVFVDTPGLNDVVSYRSKITNDYIKRANAVMVCVEASNLTNDELLTILKVFENVGKNVDKVLILGTKLDRLNEPKEEWEKQKKEWGNYLIEKYKDENIMNNNILGVSSFVEMNIAEIEKEKSINESSIDIIKKFAKSFDINLEIDEAKLDKTVGFNESLNKAYISTIKSNISNIRNKTNINNVNKVLETNILSKSSEIIIDGLKKSFSNIIFDIRNRISDLYNENNEMKESLDMDKKEKEEYILKKNEEIEDLRESKNEINKAFETLKSNWLELNKELKTEMRKN</sequence>
<feature type="domain" description="Dynamin N-terminal" evidence="7">
    <location>
        <begin position="58"/>
        <end position="254"/>
    </location>
</feature>
<dbReference type="Proteomes" id="UP000324574">
    <property type="component" value="Unassembled WGS sequence"/>
</dbReference>
<dbReference type="SUPFAM" id="SSF52540">
    <property type="entry name" value="P-loop containing nucleoside triphosphate hydrolases"/>
    <property type="match status" value="1"/>
</dbReference>
<keyword evidence="5" id="KW-0472">Membrane</keyword>
<comment type="caution">
    <text evidence="8">The sequence shown here is derived from an EMBL/GenBank/DDBJ whole genome shotgun (WGS) entry which is preliminary data.</text>
</comment>
<dbReference type="InterPro" id="IPR027094">
    <property type="entry name" value="Mitofusin_fam"/>
</dbReference>